<dbReference type="AlphaFoldDB" id="A0A6C0DI70"/>
<sequence length="259" mass="30966">MSLIIFSHTDYSVLWPIIEESIEKCKIQNLNKIFCCNKTKIIKPNGFEKYIEYDKNLCYAERWTNNILPFIESEFILVVHDVQVIINFNEKFITNIIEMMNENNIDRCSLNVFKGIDLIEKNNVPLCNLNSASGKTFTPYDVSPSIWKKNSFKTLFETFPEETYRTSENNDFLQTFCKDNFKCFGLQKDYKKIYYCLNRPHVEDFKVLYITIKNEITFPLEVYMDAKDDFLYYSNKYNLFEKININKNYRFILDIYSPL</sequence>
<reference evidence="1" key="1">
    <citation type="journal article" date="2020" name="Nature">
        <title>Giant virus diversity and host interactions through global metagenomics.</title>
        <authorList>
            <person name="Schulz F."/>
            <person name="Roux S."/>
            <person name="Paez-Espino D."/>
            <person name="Jungbluth S."/>
            <person name="Walsh D.A."/>
            <person name="Denef V.J."/>
            <person name="McMahon K.D."/>
            <person name="Konstantinidis K.T."/>
            <person name="Eloe-Fadrosh E.A."/>
            <person name="Kyrpides N.C."/>
            <person name="Woyke T."/>
        </authorList>
    </citation>
    <scope>NUCLEOTIDE SEQUENCE</scope>
    <source>
        <strain evidence="1">GVMAG-M-3300023174-182</strain>
    </source>
</reference>
<name>A0A6C0DI70_9ZZZZ</name>
<evidence type="ECO:0000313" key="1">
    <source>
        <dbReference type="EMBL" id="QHT16247.1"/>
    </source>
</evidence>
<organism evidence="1">
    <name type="scientific">viral metagenome</name>
    <dbReference type="NCBI Taxonomy" id="1070528"/>
    <lineage>
        <taxon>unclassified sequences</taxon>
        <taxon>metagenomes</taxon>
        <taxon>organismal metagenomes</taxon>
    </lineage>
</organism>
<accession>A0A6C0DI70</accession>
<protein>
    <submittedName>
        <fullName evidence="1">Uncharacterized protein</fullName>
    </submittedName>
</protein>
<proteinExistence type="predicted"/>
<dbReference type="EMBL" id="MN739618">
    <property type="protein sequence ID" value="QHT16247.1"/>
    <property type="molecule type" value="Genomic_DNA"/>
</dbReference>